<dbReference type="InterPro" id="IPR051131">
    <property type="entry name" value="NEK_Ser/Thr_kinase_NIMA"/>
</dbReference>
<feature type="region of interest" description="Disordered" evidence="11">
    <location>
        <begin position="331"/>
        <end position="352"/>
    </location>
</feature>
<dbReference type="GeneID" id="7846127"/>
<keyword evidence="5 10" id="KW-0547">Nucleotide-binding</keyword>
<dbReference type="GO" id="GO:0004674">
    <property type="term" value="F:protein serine/threonine kinase activity"/>
    <property type="evidence" value="ECO:0007669"/>
    <property type="project" value="UniProtKB-KW"/>
</dbReference>
<dbReference type="STRING" id="312017.Q22UA8"/>
<dbReference type="PROSITE" id="PS50011">
    <property type="entry name" value="PROTEIN_KINASE_DOM"/>
    <property type="match status" value="1"/>
</dbReference>
<evidence type="ECO:0000256" key="7">
    <source>
        <dbReference type="ARBA" id="ARBA00022840"/>
    </source>
</evidence>
<gene>
    <name evidence="13" type="ORF">TTHERM_00260770</name>
</gene>
<dbReference type="OrthoDB" id="248923at2759"/>
<dbReference type="FunFam" id="1.10.510.10:FF:000571">
    <property type="entry name" value="Maternal embryonic leucine zipper kinase"/>
    <property type="match status" value="1"/>
</dbReference>
<feature type="compositionally biased region" description="Basic and acidic residues" evidence="11">
    <location>
        <begin position="387"/>
        <end position="397"/>
    </location>
</feature>
<feature type="compositionally biased region" description="Polar residues" evidence="11">
    <location>
        <begin position="411"/>
        <end position="432"/>
    </location>
</feature>
<dbReference type="eggNOG" id="KOG0589">
    <property type="taxonomic scope" value="Eukaryota"/>
</dbReference>
<reference evidence="14" key="1">
    <citation type="journal article" date="2006" name="PLoS Biol.">
        <title>Macronuclear genome sequence of the ciliate Tetrahymena thermophila, a model eukaryote.</title>
        <authorList>
            <person name="Eisen J.A."/>
            <person name="Coyne R.S."/>
            <person name="Wu M."/>
            <person name="Wu D."/>
            <person name="Thiagarajan M."/>
            <person name="Wortman J.R."/>
            <person name="Badger J.H."/>
            <person name="Ren Q."/>
            <person name="Amedeo P."/>
            <person name="Jones K.M."/>
            <person name="Tallon L.J."/>
            <person name="Delcher A.L."/>
            <person name="Salzberg S.L."/>
            <person name="Silva J.C."/>
            <person name="Haas B.J."/>
            <person name="Majoros W.H."/>
            <person name="Farzad M."/>
            <person name="Carlton J.M."/>
            <person name="Smith R.K. Jr."/>
            <person name="Garg J."/>
            <person name="Pearlman R.E."/>
            <person name="Karrer K.M."/>
            <person name="Sun L."/>
            <person name="Manning G."/>
            <person name="Elde N.C."/>
            <person name="Turkewitz A.P."/>
            <person name="Asai D.J."/>
            <person name="Wilkes D.E."/>
            <person name="Wang Y."/>
            <person name="Cai H."/>
            <person name="Collins K."/>
            <person name="Stewart B.A."/>
            <person name="Lee S.R."/>
            <person name="Wilamowska K."/>
            <person name="Weinberg Z."/>
            <person name="Ruzzo W.L."/>
            <person name="Wloga D."/>
            <person name="Gaertig J."/>
            <person name="Frankel J."/>
            <person name="Tsao C.-C."/>
            <person name="Gorovsky M.A."/>
            <person name="Keeling P.J."/>
            <person name="Waller R.F."/>
            <person name="Patron N.J."/>
            <person name="Cherry J.M."/>
            <person name="Stover N.A."/>
            <person name="Krieger C.J."/>
            <person name="del Toro C."/>
            <person name="Ryder H.F."/>
            <person name="Williamson S.C."/>
            <person name="Barbeau R.A."/>
            <person name="Hamilton E.P."/>
            <person name="Orias E."/>
        </authorList>
    </citation>
    <scope>NUCLEOTIDE SEQUENCE [LARGE SCALE GENOMIC DNA]</scope>
    <source>
        <strain evidence="14">SB210</strain>
    </source>
</reference>
<comment type="subunit">
    <text evidence="1">Monomer.</text>
</comment>
<dbReference type="PROSITE" id="PS00108">
    <property type="entry name" value="PROTEIN_KINASE_ST"/>
    <property type="match status" value="1"/>
</dbReference>
<keyword evidence="4" id="KW-0808">Transferase</keyword>
<evidence type="ECO:0000256" key="2">
    <source>
        <dbReference type="ARBA" id="ARBA00012513"/>
    </source>
</evidence>
<dbReference type="GO" id="GO:0005524">
    <property type="term" value="F:ATP binding"/>
    <property type="evidence" value="ECO:0007669"/>
    <property type="project" value="UniProtKB-UniRule"/>
</dbReference>
<dbReference type="InterPro" id="IPR017441">
    <property type="entry name" value="Protein_kinase_ATP_BS"/>
</dbReference>
<dbReference type="HOGENOM" id="CLU_333596_0_0_1"/>
<organism evidence="13 14">
    <name type="scientific">Tetrahymena thermophila (strain SB210)</name>
    <dbReference type="NCBI Taxonomy" id="312017"/>
    <lineage>
        <taxon>Eukaryota</taxon>
        <taxon>Sar</taxon>
        <taxon>Alveolata</taxon>
        <taxon>Ciliophora</taxon>
        <taxon>Intramacronucleata</taxon>
        <taxon>Oligohymenophorea</taxon>
        <taxon>Hymenostomatida</taxon>
        <taxon>Tetrahymenina</taxon>
        <taxon>Tetrahymenidae</taxon>
        <taxon>Tetrahymena</taxon>
    </lineage>
</organism>
<feature type="domain" description="Protein kinase" evidence="12">
    <location>
        <begin position="17"/>
        <end position="275"/>
    </location>
</feature>
<feature type="region of interest" description="Disordered" evidence="11">
    <location>
        <begin position="586"/>
        <end position="617"/>
    </location>
</feature>
<dbReference type="EC" id="2.7.11.1" evidence="2"/>
<dbReference type="PANTHER" id="PTHR44899:SF3">
    <property type="entry name" value="SERINE_THREONINE-PROTEIN KINASE NEK1"/>
    <property type="match status" value="1"/>
</dbReference>
<feature type="compositionally biased region" description="Low complexity" evidence="11">
    <location>
        <begin position="398"/>
        <end position="410"/>
    </location>
</feature>
<feature type="compositionally biased region" description="Low complexity" evidence="11">
    <location>
        <begin position="433"/>
        <end position="444"/>
    </location>
</feature>
<dbReference type="Pfam" id="PF00069">
    <property type="entry name" value="Pkinase"/>
    <property type="match status" value="1"/>
</dbReference>
<evidence type="ECO:0000259" key="12">
    <source>
        <dbReference type="PROSITE" id="PS50011"/>
    </source>
</evidence>
<name>Q22UA8_TETTS</name>
<dbReference type="InterPro" id="IPR008271">
    <property type="entry name" value="Ser/Thr_kinase_AS"/>
</dbReference>
<dbReference type="SMART" id="SM00220">
    <property type="entry name" value="S_TKc"/>
    <property type="match status" value="1"/>
</dbReference>
<dbReference type="RefSeq" id="XP_001009024.2">
    <property type="nucleotide sequence ID" value="XM_001009024.2"/>
</dbReference>
<keyword evidence="7 10" id="KW-0067">ATP-binding</keyword>
<dbReference type="AlphaFoldDB" id="Q22UA8"/>
<dbReference type="PANTHER" id="PTHR44899">
    <property type="entry name" value="CAMK FAMILY PROTEIN KINASE"/>
    <property type="match status" value="1"/>
</dbReference>
<dbReference type="PROSITE" id="PS00107">
    <property type="entry name" value="PROTEIN_KINASE_ATP"/>
    <property type="match status" value="1"/>
</dbReference>
<dbReference type="Proteomes" id="UP000009168">
    <property type="component" value="Unassembled WGS sequence"/>
</dbReference>
<keyword evidence="14" id="KW-1185">Reference proteome</keyword>
<dbReference type="KEGG" id="tet:TTHERM_00260770"/>
<evidence type="ECO:0000256" key="6">
    <source>
        <dbReference type="ARBA" id="ARBA00022777"/>
    </source>
</evidence>
<feature type="binding site" evidence="10">
    <location>
        <position position="46"/>
    </location>
    <ligand>
        <name>ATP</name>
        <dbReference type="ChEBI" id="CHEBI:30616"/>
    </ligand>
</feature>
<evidence type="ECO:0000256" key="1">
    <source>
        <dbReference type="ARBA" id="ARBA00011245"/>
    </source>
</evidence>
<accession>Q22UA8</accession>
<evidence type="ECO:0000256" key="3">
    <source>
        <dbReference type="ARBA" id="ARBA00022527"/>
    </source>
</evidence>
<evidence type="ECO:0000256" key="5">
    <source>
        <dbReference type="ARBA" id="ARBA00022741"/>
    </source>
</evidence>
<feature type="region of interest" description="Disordered" evidence="11">
    <location>
        <begin position="387"/>
        <end position="451"/>
    </location>
</feature>
<evidence type="ECO:0000256" key="9">
    <source>
        <dbReference type="ARBA" id="ARBA00048679"/>
    </source>
</evidence>
<proteinExistence type="predicted"/>
<keyword evidence="3" id="KW-0723">Serine/threonine-protein kinase</keyword>
<evidence type="ECO:0000313" key="14">
    <source>
        <dbReference type="Proteomes" id="UP000009168"/>
    </source>
</evidence>
<sequence>MSSQNQQSNHFNIPDGYRWIKKIGEGAYGQVHLVQSIRDGSKWAIKNIYVSGGEDVKKKRQSEYKILKKLDNPHIIKFKEAINYRNQQLIQIIMEYTDGGDLEKLIEKQKQSAKPFEEEKILDFFIQICLGLDCIHKNKIIHRDIKPANIFLTAFGQLKIGDFGVSKELQYTKQCLKTIVGTPYYIAPEIVSGYAYNSSVDIWSLGVILYQLCCLQPPFQDWNEANLYCKIKKKPYPPIAQLYYSGKLKTLISKLLRKCPKERYTLKQIFDESLIQSRLKVYLKKSILNRSPDIPQVNNFMEQDSLLNQFIQNDHLQENRQEINQQPVNSNVNQQNINPTSANNQNFESNNNQLNELRPQSCANRQAQEEQKNESADRRKNLQKLDKQEQSNLEEKNAQNNNNNNNIENNTIPASPQVKNFNTLKNENNTHLSGKSTSQSSQISDLETPVAEKKVQHCRSSVIIKIKNITDQRNEQNQKSQDNPFILPNQQQNKKDNLQQFKSKSVIVFNERDFFCNKQILPPLTQIQKIEIEKENVNQNHLNEDLQKQIQVNRKYENIFSTHQKQISGLDKQNIQYEKKIKSNLNQVDKFPITPTKPDQKDLNTKQNGNSQEQKNISKAKRNNFNEQEFNTHSCQLLTGKKKNFVDKEQSQEKNSKVLFEQKTQNICLEKQSSKNNMIRELNQFQVPYSEDEYIKYLTCLIQSEPNYVKETYNEEDLLQENDLKLIDDEDFYYDDYFEEEEEEVEEEEKINKQQERDVEKIYNIPRQSQEQFNQLKEDFFKKMTQEQFKLLYNIVNKEMQNQDFLDDTLKNQIKILQKKILSVELDELKYKIQQLIYLLSQD</sequence>
<evidence type="ECO:0000313" key="13">
    <source>
        <dbReference type="EMBL" id="EAR88779.2"/>
    </source>
</evidence>
<dbReference type="InterPro" id="IPR011009">
    <property type="entry name" value="Kinase-like_dom_sf"/>
</dbReference>
<dbReference type="SUPFAM" id="SSF56112">
    <property type="entry name" value="Protein kinase-like (PK-like)"/>
    <property type="match status" value="1"/>
</dbReference>
<keyword evidence="6 13" id="KW-0418">Kinase</keyword>
<dbReference type="InParanoid" id="Q22UA8"/>
<evidence type="ECO:0000256" key="11">
    <source>
        <dbReference type="SAM" id="MobiDB-lite"/>
    </source>
</evidence>
<feature type="compositionally biased region" description="Polar residues" evidence="11">
    <location>
        <begin position="605"/>
        <end position="617"/>
    </location>
</feature>
<comment type="catalytic activity">
    <reaction evidence="8">
        <text>L-threonyl-[protein] + ATP = O-phospho-L-threonyl-[protein] + ADP + H(+)</text>
        <dbReference type="Rhea" id="RHEA:46608"/>
        <dbReference type="Rhea" id="RHEA-COMP:11060"/>
        <dbReference type="Rhea" id="RHEA-COMP:11605"/>
        <dbReference type="ChEBI" id="CHEBI:15378"/>
        <dbReference type="ChEBI" id="CHEBI:30013"/>
        <dbReference type="ChEBI" id="CHEBI:30616"/>
        <dbReference type="ChEBI" id="CHEBI:61977"/>
        <dbReference type="ChEBI" id="CHEBI:456216"/>
        <dbReference type="EC" id="2.7.11.1"/>
    </reaction>
</comment>
<dbReference type="EMBL" id="GG662830">
    <property type="protein sequence ID" value="EAR88779.2"/>
    <property type="molecule type" value="Genomic_DNA"/>
</dbReference>
<evidence type="ECO:0000256" key="4">
    <source>
        <dbReference type="ARBA" id="ARBA00022679"/>
    </source>
</evidence>
<evidence type="ECO:0000256" key="10">
    <source>
        <dbReference type="PROSITE-ProRule" id="PRU10141"/>
    </source>
</evidence>
<dbReference type="CDD" id="cd08215">
    <property type="entry name" value="STKc_Nek"/>
    <property type="match status" value="1"/>
</dbReference>
<dbReference type="InterPro" id="IPR000719">
    <property type="entry name" value="Prot_kinase_dom"/>
</dbReference>
<comment type="catalytic activity">
    <reaction evidence="9">
        <text>L-seryl-[protein] + ATP = O-phospho-L-seryl-[protein] + ADP + H(+)</text>
        <dbReference type="Rhea" id="RHEA:17989"/>
        <dbReference type="Rhea" id="RHEA-COMP:9863"/>
        <dbReference type="Rhea" id="RHEA-COMP:11604"/>
        <dbReference type="ChEBI" id="CHEBI:15378"/>
        <dbReference type="ChEBI" id="CHEBI:29999"/>
        <dbReference type="ChEBI" id="CHEBI:30616"/>
        <dbReference type="ChEBI" id="CHEBI:83421"/>
        <dbReference type="ChEBI" id="CHEBI:456216"/>
        <dbReference type="EC" id="2.7.11.1"/>
    </reaction>
</comment>
<protein>
    <recommendedName>
        <fullName evidence="2">non-specific serine/threonine protein kinase</fullName>
        <ecNumber evidence="2">2.7.11.1</ecNumber>
    </recommendedName>
</protein>
<evidence type="ECO:0000256" key="8">
    <source>
        <dbReference type="ARBA" id="ARBA00047899"/>
    </source>
</evidence>
<dbReference type="Gene3D" id="1.10.510.10">
    <property type="entry name" value="Transferase(Phosphotransferase) domain 1"/>
    <property type="match status" value="1"/>
</dbReference>